<keyword evidence="6" id="KW-0143">Chaperone</keyword>
<reference evidence="10 11" key="1">
    <citation type="journal article" date="2019" name="Biochem. Eng. J.">
        <title>Metabolic engineering of the marine bacteria Neptunomonas concharum for the production of acetoin and meso-2,3-butanediol from acetate.</title>
        <authorList>
            <person name="Li W."/>
            <person name="Pu N."/>
            <person name="Liu C.-X."/>
            <person name="Yuan Q.-P."/>
            <person name="Li Z.-J."/>
        </authorList>
    </citation>
    <scope>NUCLEOTIDE SEQUENCE [LARGE SCALE GENOMIC DNA]</scope>
    <source>
        <strain evidence="10 11">JCM17730</strain>
    </source>
</reference>
<evidence type="ECO:0000256" key="3">
    <source>
        <dbReference type="ARBA" id="ARBA00022692"/>
    </source>
</evidence>
<evidence type="ECO:0000256" key="1">
    <source>
        <dbReference type="ARBA" id="ARBA00004401"/>
    </source>
</evidence>
<accession>A0A5P1RHH7</accession>
<dbReference type="PANTHER" id="PTHR38035:SF1">
    <property type="entry name" value="ANCILLARY SECYEG TRANSLOCON SUBUNIT"/>
    <property type="match status" value="1"/>
</dbReference>
<dbReference type="GO" id="GO:0044877">
    <property type="term" value="F:protein-containing complex binding"/>
    <property type="evidence" value="ECO:0007669"/>
    <property type="project" value="InterPro"/>
</dbReference>
<sequence>MRTEEEQVEALKNWWKENGKSLVIAIAIALSGVFGWKTWQQKQHNDAEAASVAYQNLIDAVEIGVSQSSADELSTSQHLADQLKTEHESTEYARFAALLMAKVAVQQEKYDVALAELDWILNHNPTEEMRQIAYMRKARIYQATDEFEKGLEALGNVTAGEFQSSANELKGDLLRSAGRMTEARAAYQKALSESSQVRPLLTIKLEDLAVSNEG</sequence>
<evidence type="ECO:0000259" key="9">
    <source>
        <dbReference type="Pfam" id="PF09976"/>
    </source>
</evidence>
<evidence type="ECO:0000313" key="10">
    <source>
        <dbReference type="EMBL" id="QEQ98446.1"/>
    </source>
</evidence>
<dbReference type="Gene3D" id="1.25.40.10">
    <property type="entry name" value="Tetratricopeptide repeat domain"/>
    <property type="match status" value="1"/>
</dbReference>
<dbReference type="PANTHER" id="PTHR38035">
    <property type="entry name" value="UPF0070 PROTEIN YFGM"/>
    <property type="match status" value="1"/>
</dbReference>
<evidence type="ECO:0000256" key="4">
    <source>
        <dbReference type="ARBA" id="ARBA00022989"/>
    </source>
</evidence>
<evidence type="ECO:0000256" key="5">
    <source>
        <dbReference type="ARBA" id="ARBA00023136"/>
    </source>
</evidence>
<comment type="subcellular location">
    <subcellularLocation>
        <location evidence="1">Cell membrane</location>
        <topology evidence="1">Single-pass type II membrane protein</topology>
    </subcellularLocation>
</comment>
<dbReference type="PIRSF" id="PIRSF006170">
    <property type="entry name" value="YfgM"/>
    <property type="match status" value="1"/>
</dbReference>
<dbReference type="GO" id="GO:0005886">
    <property type="term" value="C:plasma membrane"/>
    <property type="evidence" value="ECO:0007669"/>
    <property type="project" value="UniProtKB-SubCell"/>
</dbReference>
<comment type="similarity">
    <text evidence="7">Belongs to the YfgM family.</text>
</comment>
<dbReference type="OrthoDB" id="9789675at2"/>
<dbReference type="InterPro" id="IPR026039">
    <property type="entry name" value="YfgM"/>
</dbReference>
<dbReference type="InterPro" id="IPR011990">
    <property type="entry name" value="TPR-like_helical_dom_sf"/>
</dbReference>
<dbReference type="InterPro" id="IPR018704">
    <property type="entry name" value="SecYEG/CpoB_TPR"/>
</dbReference>
<keyword evidence="4" id="KW-1133">Transmembrane helix</keyword>
<dbReference type="Proteomes" id="UP000324760">
    <property type="component" value="Chromosome"/>
</dbReference>
<evidence type="ECO:0000256" key="2">
    <source>
        <dbReference type="ARBA" id="ARBA00022475"/>
    </source>
</evidence>
<evidence type="ECO:0000256" key="8">
    <source>
        <dbReference type="ARBA" id="ARBA00024235"/>
    </source>
</evidence>
<organism evidence="10 11">
    <name type="scientific">Neptunomonas concharum</name>
    <dbReference type="NCBI Taxonomy" id="1031538"/>
    <lineage>
        <taxon>Bacteria</taxon>
        <taxon>Pseudomonadati</taxon>
        <taxon>Pseudomonadota</taxon>
        <taxon>Gammaproteobacteria</taxon>
        <taxon>Oceanospirillales</taxon>
        <taxon>Oceanospirillaceae</taxon>
        <taxon>Neptunomonas</taxon>
    </lineage>
</organism>
<dbReference type="RefSeq" id="WP_138987986.1">
    <property type="nucleotide sequence ID" value="NZ_CP043869.1"/>
</dbReference>
<dbReference type="Pfam" id="PF09976">
    <property type="entry name" value="TPR_21"/>
    <property type="match status" value="1"/>
</dbReference>
<dbReference type="SUPFAM" id="SSF48452">
    <property type="entry name" value="TPR-like"/>
    <property type="match status" value="1"/>
</dbReference>
<keyword evidence="5" id="KW-0472">Membrane</keyword>
<evidence type="ECO:0000256" key="7">
    <source>
        <dbReference type="ARBA" id="ARBA00024197"/>
    </source>
</evidence>
<name>A0A5P1RHH7_9GAMM</name>
<proteinExistence type="inferred from homology"/>
<feature type="domain" description="Ancillary SecYEG translocon subunit/Cell division coordinator CpoB TPR" evidence="9">
    <location>
        <begin position="12"/>
        <end position="209"/>
    </location>
</feature>
<protein>
    <recommendedName>
        <fullName evidence="8">Ancillary SecYEG translocon subunit</fullName>
    </recommendedName>
</protein>
<evidence type="ECO:0000313" key="11">
    <source>
        <dbReference type="Proteomes" id="UP000324760"/>
    </source>
</evidence>
<keyword evidence="11" id="KW-1185">Reference proteome</keyword>
<evidence type="ECO:0000256" key="6">
    <source>
        <dbReference type="ARBA" id="ARBA00023186"/>
    </source>
</evidence>
<gene>
    <name evidence="10" type="ORF">F0U83_13515</name>
</gene>
<dbReference type="KEGG" id="ncu:F0U83_13515"/>
<keyword evidence="3" id="KW-0812">Transmembrane</keyword>
<keyword evidence="2" id="KW-1003">Cell membrane</keyword>
<dbReference type="AlphaFoldDB" id="A0A5P1RHH7"/>
<dbReference type="EMBL" id="CP043869">
    <property type="protein sequence ID" value="QEQ98446.1"/>
    <property type="molecule type" value="Genomic_DNA"/>
</dbReference>